<protein>
    <submittedName>
        <fullName evidence="1">Uncharacterized protein</fullName>
    </submittedName>
</protein>
<proteinExistence type="predicted"/>
<comment type="caution">
    <text evidence="1">The sequence shown here is derived from an EMBL/GenBank/DDBJ whole genome shotgun (WGS) entry which is preliminary data.</text>
</comment>
<dbReference type="Proteomes" id="UP000821865">
    <property type="component" value="Chromosome 3"/>
</dbReference>
<accession>A0ACB8D1U1</accession>
<dbReference type="EMBL" id="CM023472">
    <property type="protein sequence ID" value="KAH7958318.1"/>
    <property type="molecule type" value="Genomic_DNA"/>
</dbReference>
<evidence type="ECO:0000313" key="2">
    <source>
        <dbReference type="Proteomes" id="UP000821865"/>
    </source>
</evidence>
<keyword evidence="2" id="KW-1185">Reference proteome</keyword>
<reference evidence="1" key="1">
    <citation type="submission" date="2020-05" db="EMBL/GenBank/DDBJ databases">
        <title>Large-scale comparative analyses of tick genomes elucidate their genetic diversity and vector capacities.</title>
        <authorList>
            <person name="Jia N."/>
            <person name="Wang J."/>
            <person name="Shi W."/>
            <person name="Du L."/>
            <person name="Sun Y."/>
            <person name="Zhan W."/>
            <person name="Jiang J."/>
            <person name="Wang Q."/>
            <person name="Zhang B."/>
            <person name="Ji P."/>
            <person name="Sakyi L.B."/>
            <person name="Cui X."/>
            <person name="Yuan T."/>
            <person name="Jiang B."/>
            <person name="Yang W."/>
            <person name="Lam T.T.-Y."/>
            <person name="Chang Q."/>
            <person name="Ding S."/>
            <person name="Wang X."/>
            <person name="Zhu J."/>
            <person name="Ruan X."/>
            <person name="Zhao L."/>
            <person name="Wei J."/>
            <person name="Que T."/>
            <person name="Du C."/>
            <person name="Cheng J."/>
            <person name="Dai P."/>
            <person name="Han X."/>
            <person name="Huang E."/>
            <person name="Gao Y."/>
            <person name="Liu J."/>
            <person name="Shao H."/>
            <person name="Ye R."/>
            <person name="Li L."/>
            <person name="Wei W."/>
            <person name="Wang X."/>
            <person name="Wang C."/>
            <person name="Yang T."/>
            <person name="Huo Q."/>
            <person name="Li W."/>
            <person name="Guo W."/>
            <person name="Chen H."/>
            <person name="Zhou L."/>
            <person name="Ni X."/>
            <person name="Tian J."/>
            <person name="Zhou Y."/>
            <person name="Sheng Y."/>
            <person name="Liu T."/>
            <person name="Pan Y."/>
            <person name="Xia L."/>
            <person name="Li J."/>
            <person name="Zhao F."/>
            <person name="Cao W."/>
        </authorList>
    </citation>
    <scope>NUCLEOTIDE SEQUENCE</scope>
    <source>
        <strain evidence="1">Dsil-2018</strain>
    </source>
</reference>
<evidence type="ECO:0000313" key="1">
    <source>
        <dbReference type="EMBL" id="KAH7958318.1"/>
    </source>
</evidence>
<name>A0ACB8D1U1_DERSI</name>
<organism evidence="1 2">
    <name type="scientific">Dermacentor silvarum</name>
    <name type="common">Tick</name>
    <dbReference type="NCBI Taxonomy" id="543639"/>
    <lineage>
        <taxon>Eukaryota</taxon>
        <taxon>Metazoa</taxon>
        <taxon>Ecdysozoa</taxon>
        <taxon>Arthropoda</taxon>
        <taxon>Chelicerata</taxon>
        <taxon>Arachnida</taxon>
        <taxon>Acari</taxon>
        <taxon>Parasitiformes</taxon>
        <taxon>Ixodida</taxon>
        <taxon>Ixodoidea</taxon>
        <taxon>Ixodidae</taxon>
        <taxon>Rhipicephalinae</taxon>
        <taxon>Dermacentor</taxon>
    </lineage>
</organism>
<gene>
    <name evidence="1" type="ORF">HPB49_000826</name>
</gene>
<sequence>MPRGKPRGRRETGDVVKWQIIELWEAGVKNKSEIARRLHLSWTAVNLWVQRWESEGHLNVRPRSGRPRTTSGDDETTVNTYTAFYGAGGALPKPAVQVKLERPDQRLSEHHHRPPPSFAAAASVAAAATSGCGDSDPSAANGPLPLLPLRQLSDPTCFANHESAFKRSFENGGDPHHPAERHEEVVGLDPPPPQRLSLATQTDGSSTTPPSEAVG</sequence>